<keyword evidence="3 6" id="KW-0812">Transmembrane</keyword>
<evidence type="ECO:0000256" key="3">
    <source>
        <dbReference type="ARBA" id="ARBA00022692"/>
    </source>
</evidence>
<feature type="transmembrane region" description="Helical" evidence="6">
    <location>
        <begin position="216"/>
        <end position="233"/>
    </location>
</feature>
<sequence>MTGRTSDTANNRIRLAGLALALATAALLPFVLGSNYHLGVAHQVLIFIILASGYDLLLGFTGLLSFGHIGLFAIGAYTSAILVTSTGAPFMVGLIGAAVLTGVVGVVISIPALRIKGHSLTLLTLALGEVIRVVIRSMEWLTNGSHGIAGIPRPEILGFSFRQPLPLYYLLLVIALLTIAFAWKLKRSRYGRAFNAIRDSEIAADVCGVNISRMKMLAFGLSAVIAGIAGSLYAHTVRFISPEFFSLGLTVILLAMVLIGGRGTIIGPILGAILFISLPEALRFVKEYYLVAFGITIWLSVLLLPEGLAGLPRRLRRWMPRRNAKEAGL</sequence>
<proteinExistence type="predicted"/>
<dbReference type="PANTHER" id="PTHR30482:SF10">
    <property type="entry name" value="HIGH-AFFINITY BRANCHED-CHAIN AMINO ACID TRANSPORT PROTEIN BRAE"/>
    <property type="match status" value="1"/>
</dbReference>
<evidence type="ECO:0000256" key="4">
    <source>
        <dbReference type="ARBA" id="ARBA00022989"/>
    </source>
</evidence>
<dbReference type="PANTHER" id="PTHR30482">
    <property type="entry name" value="HIGH-AFFINITY BRANCHED-CHAIN AMINO ACID TRANSPORT SYSTEM PERMEASE"/>
    <property type="match status" value="1"/>
</dbReference>
<feature type="transmembrane region" description="Helical" evidence="6">
    <location>
        <begin position="288"/>
        <end position="311"/>
    </location>
</feature>
<comment type="caution">
    <text evidence="7">The sequence shown here is derived from an EMBL/GenBank/DDBJ whole genome shotgun (WGS) entry which is preliminary data.</text>
</comment>
<dbReference type="GO" id="GO:0005886">
    <property type="term" value="C:plasma membrane"/>
    <property type="evidence" value="ECO:0007669"/>
    <property type="project" value="UniProtKB-SubCell"/>
</dbReference>
<dbReference type="InterPro" id="IPR001851">
    <property type="entry name" value="ABC_transp_permease"/>
</dbReference>
<dbReference type="AlphaFoldDB" id="A0AAW5R881"/>
<dbReference type="GO" id="GO:0015658">
    <property type="term" value="F:branched-chain amino acid transmembrane transporter activity"/>
    <property type="evidence" value="ECO:0007669"/>
    <property type="project" value="InterPro"/>
</dbReference>
<keyword evidence="5 6" id="KW-0472">Membrane</keyword>
<comment type="subcellular location">
    <subcellularLocation>
        <location evidence="1">Cell membrane</location>
        <topology evidence="1">Multi-pass membrane protein</topology>
    </subcellularLocation>
</comment>
<dbReference type="Proteomes" id="UP001320898">
    <property type="component" value="Unassembled WGS sequence"/>
</dbReference>
<dbReference type="Pfam" id="PF02653">
    <property type="entry name" value="BPD_transp_2"/>
    <property type="match status" value="1"/>
</dbReference>
<keyword evidence="2" id="KW-1003">Cell membrane</keyword>
<evidence type="ECO:0000256" key="2">
    <source>
        <dbReference type="ARBA" id="ARBA00022475"/>
    </source>
</evidence>
<evidence type="ECO:0000256" key="1">
    <source>
        <dbReference type="ARBA" id="ARBA00004651"/>
    </source>
</evidence>
<organism evidence="7 8">
    <name type="scientific">Microbaculum marinisediminis</name>
    <dbReference type="NCBI Taxonomy" id="2931392"/>
    <lineage>
        <taxon>Bacteria</taxon>
        <taxon>Pseudomonadati</taxon>
        <taxon>Pseudomonadota</taxon>
        <taxon>Alphaproteobacteria</taxon>
        <taxon>Hyphomicrobiales</taxon>
        <taxon>Tepidamorphaceae</taxon>
        <taxon>Microbaculum</taxon>
    </lineage>
</organism>
<protein>
    <submittedName>
        <fullName evidence="7">Branched-chain amino acid ABC transporter permease</fullName>
    </submittedName>
</protein>
<feature type="transmembrane region" description="Helical" evidence="6">
    <location>
        <begin position="167"/>
        <end position="185"/>
    </location>
</feature>
<dbReference type="InterPro" id="IPR043428">
    <property type="entry name" value="LivM-like"/>
</dbReference>
<dbReference type="CDD" id="cd06581">
    <property type="entry name" value="TM_PBP1_LivM_like"/>
    <property type="match status" value="1"/>
</dbReference>
<keyword evidence="4 6" id="KW-1133">Transmembrane helix</keyword>
<reference evidence="7 8" key="1">
    <citation type="submission" date="2022-04" db="EMBL/GenBank/DDBJ databases">
        <authorList>
            <person name="Ye Y.-Q."/>
            <person name="Du Z.-J."/>
        </authorList>
    </citation>
    <scope>NUCLEOTIDE SEQUENCE [LARGE SCALE GENOMIC DNA]</scope>
    <source>
        <strain evidence="7 8">A6E488</strain>
    </source>
</reference>
<feature type="transmembrane region" description="Helical" evidence="6">
    <location>
        <begin position="90"/>
        <end position="113"/>
    </location>
</feature>
<evidence type="ECO:0000256" key="6">
    <source>
        <dbReference type="SAM" id="Phobius"/>
    </source>
</evidence>
<feature type="transmembrane region" description="Helical" evidence="6">
    <location>
        <begin position="12"/>
        <end position="32"/>
    </location>
</feature>
<evidence type="ECO:0000313" key="7">
    <source>
        <dbReference type="EMBL" id="MCT8974585.1"/>
    </source>
</evidence>
<feature type="transmembrane region" description="Helical" evidence="6">
    <location>
        <begin position="64"/>
        <end position="84"/>
    </location>
</feature>
<evidence type="ECO:0000256" key="5">
    <source>
        <dbReference type="ARBA" id="ARBA00023136"/>
    </source>
</evidence>
<keyword evidence="8" id="KW-1185">Reference proteome</keyword>
<dbReference type="EMBL" id="JALIDZ010000013">
    <property type="protein sequence ID" value="MCT8974585.1"/>
    <property type="molecule type" value="Genomic_DNA"/>
</dbReference>
<dbReference type="RefSeq" id="WP_261618171.1">
    <property type="nucleotide sequence ID" value="NZ_JALIDZ010000013.1"/>
</dbReference>
<feature type="transmembrane region" description="Helical" evidence="6">
    <location>
        <begin position="265"/>
        <end position="282"/>
    </location>
</feature>
<name>A0AAW5R881_9HYPH</name>
<accession>A0AAW5R881</accession>
<gene>
    <name evidence="7" type="ORF">MUB46_22190</name>
</gene>
<evidence type="ECO:0000313" key="8">
    <source>
        <dbReference type="Proteomes" id="UP001320898"/>
    </source>
</evidence>